<dbReference type="InterPro" id="IPR051324">
    <property type="entry name" value="Stress/Tellurium_Resist"/>
</dbReference>
<sequence length="272" mass="30220">MAINLVKGQKISLAKDDGGHLHSFCVGANWGAITEKGFFRDKIKPVDLDLSAAMFDSNKQFCDVVYFGKKSAPGVFHSGDDLVGDVGGDDGLDNEIISVDLSRLNSNVEQIFFVLNSYNQIDFDKIPFASIRLYEGTPTRVNKVFASYNIVRYSAFAYKVAMILGAFEIEGGYEIPPSAQTYGNAPVISDEMMQECVKIYNKALAIERALNSTFVNRYSSEEVNLYNQNVRMHSQLIDWFNANCAGKQSYSACKAAQELNRQRGLPEQSCGY</sequence>
<evidence type="ECO:0000259" key="2">
    <source>
        <dbReference type="Pfam" id="PF02342"/>
    </source>
</evidence>
<dbReference type="STRING" id="553219.CAMSH0001_1151"/>
<accession>C6RI41</accession>
<evidence type="ECO:0000313" key="3">
    <source>
        <dbReference type="EMBL" id="EET79071.1"/>
    </source>
</evidence>
<dbReference type="eggNOG" id="COG2310">
    <property type="taxonomic scope" value="Bacteria"/>
</dbReference>
<reference evidence="3 4" key="1">
    <citation type="submission" date="2009-07" db="EMBL/GenBank/DDBJ databases">
        <authorList>
            <person name="Madupu R."/>
            <person name="Sebastian Y."/>
            <person name="Durkin A.S."/>
            <person name="Torralba M."/>
            <person name="Methe B."/>
            <person name="Sutton G.G."/>
            <person name="Strausberg R.L."/>
            <person name="Nelson K.E."/>
        </authorList>
    </citation>
    <scope>NUCLEOTIDE SEQUENCE [LARGE SCALE GENOMIC DNA]</scope>
    <source>
        <strain evidence="3 4">RM3277</strain>
    </source>
</reference>
<dbReference type="OrthoDB" id="5321109at2"/>
<name>C6RI41_9BACT</name>
<keyword evidence="1" id="KW-0778">Tellurium resistance</keyword>
<dbReference type="Proteomes" id="UP000003107">
    <property type="component" value="Unassembled WGS sequence"/>
</dbReference>
<dbReference type="RefSeq" id="WP_002949515.1">
    <property type="nucleotide sequence ID" value="NZ_ACVQ01000028.1"/>
</dbReference>
<dbReference type="PANTHER" id="PTHR32097">
    <property type="entry name" value="CAMP-BINDING PROTEIN 1-RELATED"/>
    <property type="match status" value="1"/>
</dbReference>
<protein>
    <submittedName>
        <fullName evidence="3">Bacterial stress protein</fullName>
    </submittedName>
</protein>
<evidence type="ECO:0000313" key="4">
    <source>
        <dbReference type="Proteomes" id="UP000003107"/>
    </source>
</evidence>
<proteinExistence type="predicted"/>
<dbReference type="EMBL" id="ACVQ01000028">
    <property type="protein sequence ID" value="EET79071.1"/>
    <property type="molecule type" value="Genomic_DNA"/>
</dbReference>
<dbReference type="Gene3D" id="2.60.60.30">
    <property type="entry name" value="sav2460 like domains"/>
    <property type="match status" value="1"/>
</dbReference>
<dbReference type="PANTHER" id="PTHR32097:SF17">
    <property type="entry name" value="CAMP-BINDING PROTEIN 1-RELATED"/>
    <property type="match status" value="1"/>
</dbReference>
<dbReference type="Pfam" id="PF02342">
    <property type="entry name" value="TerD"/>
    <property type="match status" value="1"/>
</dbReference>
<gene>
    <name evidence="3" type="ORF">CAMSH0001_1151</name>
</gene>
<dbReference type="CDD" id="cd06974">
    <property type="entry name" value="TerD_like"/>
    <property type="match status" value="1"/>
</dbReference>
<dbReference type="InterPro" id="IPR003325">
    <property type="entry name" value="TerD"/>
</dbReference>
<dbReference type="GO" id="GO:0046690">
    <property type="term" value="P:response to tellurium ion"/>
    <property type="evidence" value="ECO:0007669"/>
    <property type="project" value="UniProtKB-KW"/>
</dbReference>
<comment type="caution">
    <text evidence="3">The sequence shown here is derived from an EMBL/GenBank/DDBJ whole genome shotgun (WGS) entry which is preliminary data.</text>
</comment>
<feature type="domain" description="TerD" evidence="2">
    <location>
        <begin position="1"/>
        <end position="166"/>
    </location>
</feature>
<keyword evidence="4" id="KW-1185">Reference proteome</keyword>
<dbReference type="AlphaFoldDB" id="C6RI41"/>
<organism evidence="3 4">
    <name type="scientific">Campylobacter showae RM3277</name>
    <dbReference type="NCBI Taxonomy" id="553219"/>
    <lineage>
        <taxon>Bacteria</taxon>
        <taxon>Pseudomonadati</taxon>
        <taxon>Campylobacterota</taxon>
        <taxon>Epsilonproteobacteria</taxon>
        <taxon>Campylobacterales</taxon>
        <taxon>Campylobacteraceae</taxon>
        <taxon>Campylobacter</taxon>
    </lineage>
</organism>
<evidence type="ECO:0000256" key="1">
    <source>
        <dbReference type="ARBA" id="ARBA00022686"/>
    </source>
</evidence>
<dbReference type="GeneID" id="70358880"/>